<evidence type="ECO:0000313" key="3">
    <source>
        <dbReference type="Proteomes" id="UP000024376"/>
    </source>
</evidence>
<dbReference type="Proteomes" id="UP000024376">
    <property type="component" value="Unassembled WGS sequence"/>
</dbReference>
<protein>
    <submittedName>
        <fullName evidence="2">Uncharacterized protein</fullName>
    </submittedName>
</protein>
<organism evidence="2 3">
    <name type="scientific">Hypocrea jecorina (strain ATCC 56765 / BCRC 32924 / NRRL 11460 / Rut C-30)</name>
    <name type="common">Trichoderma reesei</name>
    <dbReference type="NCBI Taxonomy" id="1344414"/>
    <lineage>
        <taxon>Eukaryota</taxon>
        <taxon>Fungi</taxon>
        <taxon>Dikarya</taxon>
        <taxon>Ascomycota</taxon>
        <taxon>Pezizomycotina</taxon>
        <taxon>Sordariomycetes</taxon>
        <taxon>Hypocreomycetidae</taxon>
        <taxon>Hypocreales</taxon>
        <taxon>Hypocreaceae</taxon>
        <taxon>Trichoderma</taxon>
    </lineage>
</organism>
<accession>A0A024SN12</accession>
<evidence type="ECO:0000313" key="2">
    <source>
        <dbReference type="EMBL" id="ETS06830.1"/>
    </source>
</evidence>
<evidence type="ECO:0000256" key="1">
    <source>
        <dbReference type="SAM" id="MobiDB-lite"/>
    </source>
</evidence>
<reference evidence="3" key="1">
    <citation type="journal article" date="2013" name="Ind. Biotechnol.">
        <title>Comparative genomics analysis of Trichoderma reesei strains.</title>
        <authorList>
            <person name="Koike H."/>
            <person name="Aerts A."/>
            <person name="LaButti K."/>
            <person name="Grigoriev I.V."/>
            <person name="Baker S.E."/>
        </authorList>
    </citation>
    <scope>NUCLEOTIDE SEQUENCE [LARGE SCALE GENOMIC DNA]</scope>
    <source>
        <strain evidence="3">ATCC 56765 / BCRC 32924 / NRRL 11460 / Rut C-30</strain>
    </source>
</reference>
<dbReference type="AlphaFoldDB" id="A0A024SN12"/>
<dbReference type="HOGENOM" id="CLU_1540269_0_0_1"/>
<dbReference type="KEGG" id="trr:M419DRAFT_94550"/>
<proteinExistence type="predicted"/>
<sequence length="209" mass="24515">MQNNADLTSMVLVDQNISWQIERDMAEFRALMSNVNSIRLEFHETLVAARAIRNKFRRVINSIREMETDLLRKENLLLRRAEWVQTMNITIKQTEPKTTEQIMELMFVTYLMDHVEWEWAAIQKSRGFYKGFSRHLESLFQQTQWAKMNLSPQDDVVDAAQDRQSIDGDAQISDGMTEDMEDDSEDDSENDSDDESEEDTEEETDEGME</sequence>
<name>A0A024SN12_HYPJR</name>
<feature type="region of interest" description="Disordered" evidence="1">
    <location>
        <begin position="156"/>
        <end position="209"/>
    </location>
</feature>
<feature type="compositionally biased region" description="Acidic residues" evidence="1">
    <location>
        <begin position="176"/>
        <end position="209"/>
    </location>
</feature>
<dbReference type="OrthoDB" id="10475537at2759"/>
<gene>
    <name evidence="2" type="ORF">M419DRAFT_94550</name>
</gene>
<dbReference type="EMBL" id="KI911139">
    <property type="protein sequence ID" value="ETS06830.1"/>
    <property type="molecule type" value="Genomic_DNA"/>
</dbReference>